<dbReference type="PIRSF" id="PIRSF021505">
    <property type="entry name" value="O_gly_hdrol"/>
    <property type="match status" value="1"/>
</dbReference>
<organism evidence="1 2">
    <name type="scientific">Paenibacillus odorifer</name>
    <dbReference type="NCBI Taxonomy" id="189426"/>
    <lineage>
        <taxon>Bacteria</taxon>
        <taxon>Bacillati</taxon>
        <taxon>Bacillota</taxon>
        <taxon>Bacilli</taxon>
        <taxon>Bacillales</taxon>
        <taxon>Paenibacillaceae</taxon>
        <taxon>Paenibacillus</taxon>
    </lineage>
</organism>
<dbReference type="RefSeq" id="WP_036688082.1">
    <property type="nucleotide sequence ID" value="NZ_MKQP01000065.1"/>
</dbReference>
<protein>
    <submittedName>
        <fullName evidence="1">Glycosyl hydrolase</fullName>
    </submittedName>
</protein>
<dbReference type="InterPro" id="IPR005198">
    <property type="entry name" value="Glyco_hydro_76"/>
</dbReference>
<dbReference type="GO" id="GO:0016787">
    <property type="term" value="F:hydrolase activity"/>
    <property type="evidence" value="ECO:0007669"/>
    <property type="project" value="UniProtKB-KW"/>
</dbReference>
<dbReference type="InterPro" id="IPR014512">
    <property type="entry name" value="O_gly_hydro"/>
</dbReference>
<gene>
    <name evidence="1" type="ORF">BJP51_31430</name>
</gene>
<dbReference type="PANTHER" id="PTHR47791">
    <property type="entry name" value="MEIOTICALLY UP-REGULATED GENE 191 PROTEIN"/>
    <property type="match status" value="1"/>
</dbReference>
<comment type="caution">
    <text evidence="1">The sequence shown here is derived from an EMBL/GenBank/DDBJ whole genome shotgun (WGS) entry which is preliminary data.</text>
</comment>
<dbReference type="Pfam" id="PF03663">
    <property type="entry name" value="Glyco_hydro_76"/>
    <property type="match status" value="1"/>
</dbReference>
<accession>A0A1R0WW67</accession>
<dbReference type="PANTHER" id="PTHR47791:SF3">
    <property type="entry name" value="MEIOTICALLY UP-REGULATED GENE 191 PROTEIN"/>
    <property type="match status" value="1"/>
</dbReference>
<dbReference type="Proteomes" id="UP000187465">
    <property type="component" value="Unassembled WGS sequence"/>
</dbReference>
<name>A0A1R0WW67_9BACL</name>
<proteinExistence type="predicted"/>
<dbReference type="GO" id="GO:0005975">
    <property type="term" value="P:carbohydrate metabolic process"/>
    <property type="evidence" value="ECO:0007669"/>
    <property type="project" value="InterPro"/>
</dbReference>
<dbReference type="InterPro" id="IPR053169">
    <property type="entry name" value="MUG_Protein"/>
</dbReference>
<evidence type="ECO:0000313" key="1">
    <source>
        <dbReference type="EMBL" id="OMD22685.1"/>
    </source>
</evidence>
<reference evidence="1 2" key="1">
    <citation type="submission" date="2016-10" db="EMBL/GenBank/DDBJ databases">
        <title>Paenibacillus species isolates.</title>
        <authorList>
            <person name="Beno S.M."/>
        </authorList>
    </citation>
    <scope>NUCLEOTIDE SEQUENCE [LARGE SCALE GENOMIC DNA]</scope>
    <source>
        <strain evidence="1 2">FSL H7-0604</strain>
    </source>
</reference>
<dbReference type="Gene3D" id="1.50.10.20">
    <property type="match status" value="1"/>
</dbReference>
<dbReference type="SUPFAM" id="SSF48208">
    <property type="entry name" value="Six-hairpin glycosidases"/>
    <property type="match status" value="1"/>
</dbReference>
<dbReference type="AlphaFoldDB" id="A0A1R0WW67"/>
<keyword evidence="1" id="KW-0378">Hydrolase</keyword>
<dbReference type="InterPro" id="IPR008928">
    <property type="entry name" value="6-hairpin_glycosidase_sf"/>
</dbReference>
<dbReference type="EMBL" id="MKQP01000065">
    <property type="protein sequence ID" value="OMD22685.1"/>
    <property type="molecule type" value="Genomic_DNA"/>
</dbReference>
<sequence>MTQAKEAIEAVSWQEKSEWFQQCLLRNYYNAETGIMNQWYPREYNVAGENFYYWWQAHVIDILVDGYERSGDPMYSLRIKELSQSLQAYNGGTFRHNYYDDMEWTALALLRAYRVTGHEAYLSAVLDLWEDIKTAWNEQLGGGLAWKKDQLDYKNTPANAPAVILAARLYELFHKQEDLEWALRIYEWNKTYLVDSATGFVWDGMNRRGDGQIDYDWEFTYCQGVFLGAGLELYKNTGNVHYLEDANRTANTCIDRLCDPVNLILPDEGIDDTGLFKGILIRYLVQLCKESPENIRIREVVLANAMQLWEKGLDKQLGLCSSSWEVKPELPVQLSIQLSGLMLLEGAAALANE</sequence>
<evidence type="ECO:0000313" key="2">
    <source>
        <dbReference type="Proteomes" id="UP000187465"/>
    </source>
</evidence>